<keyword evidence="5" id="KW-0862">Zinc</keyword>
<comment type="caution">
    <text evidence="15">The sequence shown here is derived from an EMBL/GenBank/DDBJ whole genome shotgun (WGS) entry which is preliminary data.</text>
</comment>
<dbReference type="InterPro" id="IPR048538">
    <property type="entry name" value="Rrn7_cyclin_C"/>
</dbReference>
<comment type="subcellular location">
    <subcellularLocation>
        <location evidence="1">Nucleus</location>
        <location evidence="1">Nucleolus</location>
    </subcellularLocation>
</comment>
<evidence type="ECO:0000256" key="1">
    <source>
        <dbReference type="ARBA" id="ARBA00004604"/>
    </source>
</evidence>
<feature type="transmembrane region" description="Helical" evidence="11">
    <location>
        <begin position="180"/>
        <end position="201"/>
    </location>
</feature>
<dbReference type="Pfam" id="PF20644">
    <property type="entry name" value="Rrn7_cyclin_N"/>
    <property type="match status" value="1"/>
</dbReference>
<dbReference type="PANTHER" id="PTHR31576">
    <property type="entry name" value="TATA BOX-BINDING PROTEIN-ASSOCIATED FACTOR RNA POLYMERASE I SUBUNIT B"/>
    <property type="match status" value="1"/>
</dbReference>
<evidence type="ECO:0000256" key="5">
    <source>
        <dbReference type="ARBA" id="ARBA00022833"/>
    </source>
</evidence>
<reference evidence="15 16" key="1">
    <citation type="submission" date="2016-08" db="EMBL/GenBank/DDBJ databases">
        <title>Draft genome sequence of allopolyploid Zygosaccharomyces rouxii.</title>
        <authorList>
            <person name="Watanabe J."/>
            <person name="Uehara K."/>
            <person name="Mogi Y."/>
            <person name="Tsukioka Y."/>
        </authorList>
    </citation>
    <scope>NUCLEOTIDE SEQUENCE [LARGE SCALE GENOMIC DNA]</scope>
    <source>
        <strain evidence="15 16">NBRC 110957</strain>
    </source>
</reference>
<organism evidence="15 16">
    <name type="scientific">Zygosaccharomyces rouxii</name>
    <dbReference type="NCBI Taxonomy" id="4956"/>
    <lineage>
        <taxon>Eukaryota</taxon>
        <taxon>Fungi</taxon>
        <taxon>Dikarya</taxon>
        <taxon>Ascomycota</taxon>
        <taxon>Saccharomycotina</taxon>
        <taxon>Saccharomycetes</taxon>
        <taxon>Saccharomycetales</taxon>
        <taxon>Saccharomycetaceae</taxon>
        <taxon>Zygosaccharomyces</taxon>
    </lineage>
</organism>
<evidence type="ECO:0000256" key="4">
    <source>
        <dbReference type="ARBA" id="ARBA00022771"/>
    </source>
</evidence>
<keyword evidence="11" id="KW-0812">Transmembrane</keyword>
<evidence type="ECO:0000259" key="13">
    <source>
        <dbReference type="Pfam" id="PF20644"/>
    </source>
</evidence>
<gene>
    <name evidence="15" type="ORF">ZYGR_0AG04600</name>
</gene>
<name>A0A1Q3A9N2_ZYGRO</name>
<evidence type="ECO:0000256" key="10">
    <source>
        <dbReference type="SAM" id="MobiDB-lite"/>
    </source>
</evidence>
<evidence type="ECO:0000313" key="15">
    <source>
        <dbReference type="EMBL" id="GAV52469.1"/>
    </source>
</evidence>
<dbReference type="Proteomes" id="UP000187013">
    <property type="component" value="Unassembled WGS sequence"/>
</dbReference>
<feature type="domain" description="RRN7-type" evidence="12">
    <location>
        <begin position="5"/>
        <end position="37"/>
    </location>
</feature>
<keyword evidence="3" id="KW-0479">Metal-binding</keyword>
<dbReference type="InterPro" id="IPR033599">
    <property type="entry name" value="TAF1B/Rrn7"/>
</dbReference>
<evidence type="ECO:0000256" key="3">
    <source>
        <dbReference type="ARBA" id="ARBA00022723"/>
    </source>
</evidence>
<evidence type="ECO:0000259" key="14">
    <source>
        <dbReference type="Pfam" id="PF20645"/>
    </source>
</evidence>
<comment type="similarity">
    <text evidence="2">Belongs to the RRN7/TAF1B family.</text>
</comment>
<accession>A0A1Q3A9N2</accession>
<sequence length="532" mass="62419">MSSYIRGPICGVGNCPSRLWRIIDGRRTCQFGHVMEGDVEFNDEDEDATNAGVVTRRLNLTTSATGNFQSSFNSSQLQNSQIEEGGKKIFGPEARLLFIKSLQFTLKRQSRWLIKEQALPQEFDKVIKIIWIKLLKSLENDNNDNEFDEQGEGQTFDSNEEQGQFNELMRKRKDKNRYRLSLVTTLAIIYMSSVQLGIPIYTCDLIKWAMSGRLPYFKSNEKLPESWRIQLPNYYLGVLEGGKGPQEGQLFTHVAQLCAKTDFTKEFNLRVNYECLTFKLMLSNVLRPEFFLFAIQLIKTTSEKQDFELNTDTRPQSWIDLQILAYFLLTVRWVLMYDAESYQVRWIHALIQRQKRQEVSIDTIDQNILKLSQRSTQQGFDWTDEDMVRYLSWAEEAFLPLQRNDERLKIDQRIAKRKLHKLFPLESETFNTTNSQGFQSKPTFLNELQERYAFFQGQFESTDHRREEQRVEDDRIKAINALENRITQDLIIEFSISLQQLRLAVKNISYRCLHRLKHELNDKEASTTGTFE</sequence>
<dbReference type="InterPro" id="IPR048540">
    <property type="entry name" value="Rrn7_cyclin_N"/>
</dbReference>
<keyword evidence="6" id="KW-0805">Transcription regulation</keyword>
<feature type="domain" description="Rrn7/TAF1B N-terminal cyclin" evidence="13">
    <location>
        <begin position="102"/>
        <end position="224"/>
    </location>
</feature>
<feature type="compositionally biased region" description="Polar residues" evidence="10">
    <location>
        <begin position="152"/>
        <end position="163"/>
    </location>
</feature>
<dbReference type="GO" id="GO:0001164">
    <property type="term" value="F:RNA polymerase I core promoter sequence-specific DNA binding"/>
    <property type="evidence" value="ECO:0007669"/>
    <property type="project" value="InterPro"/>
</dbReference>
<dbReference type="Pfam" id="PF20645">
    <property type="entry name" value="Rrn7_cyclin_C"/>
    <property type="match status" value="1"/>
</dbReference>
<dbReference type="GO" id="GO:0070860">
    <property type="term" value="C:RNA polymerase I core factor complex"/>
    <property type="evidence" value="ECO:0007669"/>
    <property type="project" value="InterPro"/>
</dbReference>
<proteinExistence type="inferred from homology"/>
<evidence type="ECO:0000256" key="6">
    <source>
        <dbReference type="ARBA" id="ARBA00023015"/>
    </source>
</evidence>
<dbReference type="Pfam" id="PF11781">
    <property type="entry name" value="Zn_ribbon_RRN7"/>
    <property type="match status" value="1"/>
</dbReference>
<keyword evidence="11" id="KW-1133">Transmembrane helix</keyword>
<dbReference type="OrthoDB" id="428577at2759"/>
<dbReference type="PANTHER" id="PTHR31576:SF2">
    <property type="entry name" value="TATA BOX-BINDING PROTEIN-ASSOCIATED FACTOR RNA POLYMERASE I SUBUNIT B"/>
    <property type="match status" value="1"/>
</dbReference>
<dbReference type="EMBL" id="BDGX01000033">
    <property type="protein sequence ID" value="GAV52469.1"/>
    <property type="molecule type" value="Genomic_DNA"/>
</dbReference>
<evidence type="ECO:0000256" key="8">
    <source>
        <dbReference type="ARBA" id="ARBA00023163"/>
    </source>
</evidence>
<dbReference type="InterPro" id="IPR021752">
    <property type="entry name" value="TF_Rrn7_Zf"/>
</dbReference>
<evidence type="ECO:0000256" key="9">
    <source>
        <dbReference type="ARBA" id="ARBA00023242"/>
    </source>
</evidence>
<evidence type="ECO:0000256" key="2">
    <source>
        <dbReference type="ARBA" id="ARBA00006899"/>
    </source>
</evidence>
<keyword evidence="4" id="KW-0863">Zinc-finger</keyword>
<feature type="domain" description="Rrn7/TAF1B C-terminal cyclin" evidence="14">
    <location>
        <begin position="255"/>
        <end position="385"/>
    </location>
</feature>
<evidence type="ECO:0000259" key="12">
    <source>
        <dbReference type="Pfam" id="PF11781"/>
    </source>
</evidence>
<keyword evidence="7" id="KW-0238">DNA-binding</keyword>
<protein>
    <submittedName>
        <fullName evidence="15">Uncharacterized protein</fullName>
    </submittedName>
</protein>
<evidence type="ECO:0000256" key="7">
    <source>
        <dbReference type="ARBA" id="ARBA00023125"/>
    </source>
</evidence>
<dbReference type="GO" id="GO:0042790">
    <property type="term" value="P:nucleolar large rRNA transcription by RNA polymerase I"/>
    <property type="evidence" value="ECO:0007669"/>
    <property type="project" value="TreeGrafter"/>
</dbReference>
<dbReference type="AlphaFoldDB" id="A0A1Q3A9N2"/>
<feature type="region of interest" description="Disordered" evidence="10">
    <location>
        <begin position="144"/>
        <end position="163"/>
    </location>
</feature>
<evidence type="ECO:0000313" key="16">
    <source>
        <dbReference type="Proteomes" id="UP000187013"/>
    </source>
</evidence>
<keyword evidence="9" id="KW-0539">Nucleus</keyword>
<evidence type="ECO:0000256" key="11">
    <source>
        <dbReference type="SAM" id="Phobius"/>
    </source>
</evidence>
<keyword evidence="8" id="KW-0804">Transcription</keyword>
<keyword evidence="11" id="KW-0472">Membrane</keyword>
<dbReference type="GO" id="GO:0008270">
    <property type="term" value="F:zinc ion binding"/>
    <property type="evidence" value="ECO:0007669"/>
    <property type="project" value="UniProtKB-KW"/>
</dbReference>